<organism evidence="2 3">
    <name type="scientific">Heliothis zea nudivirus 1</name>
    <dbReference type="NCBI Taxonomy" id="3116536"/>
    <lineage>
        <taxon>Viruses</taxon>
        <taxon>Viruses incertae sedis</taxon>
        <taxon>Naldaviricetes</taxon>
        <taxon>Lefavirales</taxon>
        <taxon>Nudiviridae</taxon>
        <taxon>Betanudivirus</taxon>
        <taxon>Betanudivirus hezeae</taxon>
    </lineage>
</organism>
<protein>
    <submittedName>
        <fullName evidence="2">Orf27</fullName>
    </submittedName>
</protein>
<reference evidence="2 3" key="1">
    <citation type="journal article" date="2002" name="J. Virol.">
        <title>Analysis of the complete genome sequence of the Hz-1 virus suggests that it is related to members of the Baculoviridae.</title>
        <authorList>
            <person name="Cheng C.H."/>
            <person name="Liu S.M."/>
            <person name="Chow T.Y."/>
            <person name="Hsiao Y.Y."/>
            <person name="Wang D.P."/>
            <person name="Huang J.J."/>
            <person name="Chen H.H."/>
        </authorList>
    </citation>
    <scope>NUCLEOTIDE SEQUENCE [LARGE SCALE GENOMIC DNA]</scope>
</reference>
<feature type="region of interest" description="Disordered" evidence="1">
    <location>
        <begin position="22"/>
        <end position="42"/>
    </location>
</feature>
<dbReference type="KEGG" id="vg:955037"/>
<evidence type="ECO:0000313" key="2">
    <source>
        <dbReference type="EMBL" id="AAN04322.1"/>
    </source>
</evidence>
<sequence>MFYNKPSYHLTIHPPILYQIQNPKSKHPQSKPSKVSSAQNILHRTNTPVSVQVLTDAARWFCKHTN</sequence>
<gene>
    <name evidence="2" type="primary">orf27</name>
</gene>
<proteinExistence type="predicted"/>
<dbReference type="Proteomes" id="UP000232784">
    <property type="component" value="Segment"/>
</dbReference>
<keyword evidence="3" id="KW-1185">Reference proteome</keyword>
<evidence type="ECO:0000313" key="3">
    <source>
        <dbReference type="Proteomes" id="UP000232784"/>
    </source>
</evidence>
<accession>Q8JKT4</accession>
<evidence type="ECO:0000256" key="1">
    <source>
        <dbReference type="SAM" id="MobiDB-lite"/>
    </source>
</evidence>
<dbReference type="EMBL" id="AF451898">
    <property type="protein sequence ID" value="AAN04322.1"/>
    <property type="molecule type" value="Genomic_DNA"/>
</dbReference>
<name>Q8JKT4_9VIRU</name>